<name>A0A9D2JV80_9BACT</name>
<accession>A0A9D2JV80</accession>
<evidence type="ECO:0000313" key="2">
    <source>
        <dbReference type="EMBL" id="HIZ68855.1"/>
    </source>
</evidence>
<feature type="coiled-coil region" evidence="1">
    <location>
        <begin position="29"/>
        <end position="187"/>
    </location>
</feature>
<evidence type="ECO:0000313" key="3">
    <source>
        <dbReference type="Proteomes" id="UP000824055"/>
    </source>
</evidence>
<proteinExistence type="predicted"/>
<dbReference type="InterPro" id="IPR019219">
    <property type="entry name" value="DUF2130"/>
</dbReference>
<keyword evidence="1" id="KW-0175">Coiled coil</keyword>
<organism evidence="2 3">
    <name type="scientific">Candidatus Prevotella avicola</name>
    <dbReference type="NCBI Taxonomy" id="2838738"/>
    <lineage>
        <taxon>Bacteria</taxon>
        <taxon>Pseudomonadati</taxon>
        <taxon>Bacteroidota</taxon>
        <taxon>Bacteroidia</taxon>
        <taxon>Bacteroidales</taxon>
        <taxon>Prevotellaceae</taxon>
        <taxon>Prevotella</taxon>
    </lineage>
</organism>
<dbReference type="EMBL" id="DXBE01000025">
    <property type="protein sequence ID" value="HIZ68855.1"/>
    <property type="molecule type" value="Genomic_DNA"/>
</dbReference>
<dbReference type="PIRSF" id="PIRSF005850">
    <property type="entry name" value="UCP005850"/>
    <property type="match status" value="1"/>
</dbReference>
<reference evidence="2" key="1">
    <citation type="journal article" date="2021" name="PeerJ">
        <title>Extensive microbial diversity within the chicken gut microbiome revealed by metagenomics and culture.</title>
        <authorList>
            <person name="Gilroy R."/>
            <person name="Ravi A."/>
            <person name="Getino M."/>
            <person name="Pursley I."/>
            <person name="Horton D.L."/>
            <person name="Alikhan N.F."/>
            <person name="Baker D."/>
            <person name="Gharbi K."/>
            <person name="Hall N."/>
            <person name="Watson M."/>
            <person name="Adriaenssens E.M."/>
            <person name="Foster-Nyarko E."/>
            <person name="Jarju S."/>
            <person name="Secka A."/>
            <person name="Antonio M."/>
            <person name="Oren A."/>
            <person name="Chaudhuri R.R."/>
            <person name="La Ragione R."/>
            <person name="Hildebrand F."/>
            <person name="Pallen M.J."/>
        </authorList>
    </citation>
    <scope>NUCLEOTIDE SEQUENCE</scope>
    <source>
        <strain evidence="2">ChiHecec3B27-8219</strain>
    </source>
</reference>
<dbReference type="AlphaFoldDB" id="A0A9D2JV80"/>
<gene>
    <name evidence="2" type="ORF">H9966_03080</name>
</gene>
<comment type="caution">
    <text evidence="2">The sequence shown here is derived from an EMBL/GenBank/DDBJ whole genome shotgun (WGS) entry which is preliminary data.</text>
</comment>
<dbReference type="Pfam" id="PF09903">
    <property type="entry name" value="DUF2130"/>
    <property type="match status" value="1"/>
</dbReference>
<reference evidence="2" key="2">
    <citation type="submission" date="2021-04" db="EMBL/GenBank/DDBJ databases">
        <authorList>
            <person name="Gilroy R."/>
        </authorList>
    </citation>
    <scope>NUCLEOTIDE SEQUENCE</scope>
    <source>
        <strain evidence="2">ChiHecec3B27-8219</strain>
    </source>
</reference>
<dbReference type="Proteomes" id="UP000824055">
    <property type="component" value="Unassembled WGS sequence"/>
</dbReference>
<evidence type="ECO:0000256" key="1">
    <source>
        <dbReference type="SAM" id="Coils"/>
    </source>
</evidence>
<sequence length="466" mass="54421">MKQLICPKCGTAFQVDEADYAAILNQVRNSELQREVEQRMREMERRQQAVMEVERLKAKKAFEERMGQKAAELGKKDEEIALLRQQLDSVAREKRLEAEGELMKKEQAIIQLKAALAEKERGEQRVVEEERYKAKEKQADLEKEIVRLQGQLNAVRVEEQNKAKDNIHQMENQMRQLEAQLITQKDQAALRENAIRQEYATQLKQKQELVEYYKDLKARLSNKMVGESLEAHCGNAFNSVRASMFPLAYFEKDNDASHGSKGDFIFRDFADGMEYISIMFEMKNEMEDSVNRHRNEDFFAKLDKDRKEKGCEYAVLVSLLEPDSELYNQGIVDVSYRYPKMYVVRPQFFMPLISLLTQAARNSLGYMRELREARQQNVDVTNFETKLNEFRDKFGKNYELAGRRFQEAIDEIDKSISHLQKTKDALLGSANNLRLANNKAQDLTIRRLTHNNPTMKAKFEEARQQE</sequence>
<protein>
    <submittedName>
        <fullName evidence="2">DUF2130 domain-containing protein</fullName>
    </submittedName>
</protein>